<dbReference type="PANTHER" id="PTHR33481">
    <property type="entry name" value="REVERSE TRANSCRIPTASE"/>
    <property type="match status" value="1"/>
</dbReference>
<feature type="non-terminal residue" evidence="1">
    <location>
        <position position="268"/>
    </location>
</feature>
<accession>A0A165AXT2</accession>
<organism evidence="1 2">
    <name type="scientific">Exidia glandulosa HHB12029</name>
    <dbReference type="NCBI Taxonomy" id="1314781"/>
    <lineage>
        <taxon>Eukaryota</taxon>
        <taxon>Fungi</taxon>
        <taxon>Dikarya</taxon>
        <taxon>Basidiomycota</taxon>
        <taxon>Agaricomycotina</taxon>
        <taxon>Agaricomycetes</taxon>
        <taxon>Auriculariales</taxon>
        <taxon>Exidiaceae</taxon>
        <taxon>Exidia</taxon>
    </lineage>
</organism>
<dbReference type="Proteomes" id="UP000077266">
    <property type="component" value="Unassembled WGS sequence"/>
</dbReference>
<reference evidence="1 2" key="1">
    <citation type="journal article" date="2016" name="Mol. Biol. Evol.">
        <title>Comparative Genomics of Early-Diverging Mushroom-Forming Fungi Provides Insights into the Origins of Lignocellulose Decay Capabilities.</title>
        <authorList>
            <person name="Nagy L.G."/>
            <person name="Riley R."/>
            <person name="Tritt A."/>
            <person name="Adam C."/>
            <person name="Daum C."/>
            <person name="Floudas D."/>
            <person name="Sun H."/>
            <person name="Yadav J.S."/>
            <person name="Pangilinan J."/>
            <person name="Larsson K.H."/>
            <person name="Matsuura K."/>
            <person name="Barry K."/>
            <person name="Labutti K."/>
            <person name="Kuo R."/>
            <person name="Ohm R.A."/>
            <person name="Bhattacharya S.S."/>
            <person name="Shirouzu T."/>
            <person name="Yoshinaga Y."/>
            <person name="Martin F.M."/>
            <person name="Grigoriev I.V."/>
            <person name="Hibbett D.S."/>
        </authorList>
    </citation>
    <scope>NUCLEOTIDE SEQUENCE [LARGE SCALE GENOMIC DNA]</scope>
    <source>
        <strain evidence="1 2">HHB12029</strain>
    </source>
</reference>
<feature type="non-terminal residue" evidence="1">
    <location>
        <position position="1"/>
    </location>
</feature>
<dbReference type="EMBL" id="KV426600">
    <property type="protein sequence ID" value="KZV79510.1"/>
    <property type="molecule type" value="Genomic_DNA"/>
</dbReference>
<keyword evidence="2" id="KW-1185">Reference proteome</keyword>
<proteinExistence type="predicted"/>
<sequence>ILYLFYSADLLEITRDMGKKAFAGGYIDDTMLVAVSDSVESNLDILAQLTPRCLAWSARHACQFDVKKFQLIHFTKNPRHEEAAKQGLDIAGVTIEPEKAVKYLGILIDSKLRWKEHAEAAVAKATKTLLACARLPRPTFGLPHRHVRRLYISVVLPRLEYGLSVWFSPVRARPSGKGRCGSVGVARQCDKLQRVAARLIAGGFRTTSTDMLVYHADLLPTTVGLNKAAHNAAVRLATLPKSHPLQPLVARAMRRTPRLHRSPLHDLF</sequence>
<evidence type="ECO:0000313" key="2">
    <source>
        <dbReference type="Proteomes" id="UP000077266"/>
    </source>
</evidence>
<name>A0A165AXT2_EXIGL</name>
<dbReference type="PANTHER" id="PTHR33481:SF1">
    <property type="entry name" value="ENDONUCLEASE_EXONUCLEASE_PHOSPHATASE DOMAIN-CONTAINING PROTEIN-RELATED"/>
    <property type="match status" value="1"/>
</dbReference>
<gene>
    <name evidence="1" type="ORF">EXIGLDRAFT_585415</name>
</gene>
<dbReference type="InParanoid" id="A0A165AXT2"/>
<dbReference type="AlphaFoldDB" id="A0A165AXT2"/>
<evidence type="ECO:0000313" key="1">
    <source>
        <dbReference type="EMBL" id="KZV79510.1"/>
    </source>
</evidence>
<dbReference type="OrthoDB" id="2800937at2759"/>
<evidence type="ECO:0008006" key="3">
    <source>
        <dbReference type="Google" id="ProtNLM"/>
    </source>
</evidence>
<dbReference type="STRING" id="1314781.A0A165AXT2"/>
<protein>
    <recommendedName>
        <fullName evidence="3">Reverse transcriptase domain-containing protein</fullName>
    </recommendedName>
</protein>